<dbReference type="AlphaFoldDB" id="H6QAX8"/>
<evidence type="ECO:0000256" key="1">
    <source>
        <dbReference type="SAM" id="Phobius"/>
    </source>
</evidence>
<organism evidence="2 3">
    <name type="scientific">Pyrobaculum oguniense (strain DSM 13380 / JCM 10595 / TE7)</name>
    <dbReference type="NCBI Taxonomy" id="698757"/>
    <lineage>
        <taxon>Archaea</taxon>
        <taxon>Thermoproteota</taxon>
        <taxon>Thermoprotei</taxon>
        <taxon>Thermoproteales</taxon>
        <taxon>Thermoproteaceae</taxon>
        <taxon>Pyrobaculum</taxon>
    </lineage>
</organism>
<protein>
    <submittedName>
        <fullName evidence="2">Uncharacterized protein</fullName>
    </submittedName>
</protein>
<evidence type="ECO:0000313" key="3">
    <source>
        <dbReference type="Proteomes" id="UP000009062"/>
    </source>
</evidence>
<sequence>MQRPHIVRIGLQVAYGVVVGWLILLILLVVTSPYANSAWYPLVYVQSSAGGKIVSVQSSAGGKIVSAGPLMIATAFALGLFSAFVVPRRYYGWIVLVLVLALALVMSLGGTAAACGILCPSTCANHGAVVQSCSFKISWLQLTVELNCLCQFR</sequence>
<feature type="transmembrane region" description="Helical" evidence="1">
    <location>
        <begin position="12"/>
        <end position="35"/>
    </location>
</feature>
<keyword evidence="1" id="KW-1133">Transmembrane helix</keyword>
<name>H6QAX8_PYROT</name>
<feature type="transmembrane region" description="Helical" evidence="1">
    <location>
        <begin position="64"/>
        <end position="86"/>
    </location>
</feature>
<dbReference type="eggNOG" id="arCOG14243">
    <property type="taxonomic scope" value="Archaea"/>
</dbReference>
<dbReference type="STRING" id="698757.Pogu_1874"/>
<dbReference type="HOGENOM" id="CLU_1891516_0_0_2"/>
<keyword evidence="1" id="KW-0472">Membrane</keyword>
<keyword evidence="1" id="KW-0812">Transmembrane</keyword>
<accession>H6QAX8</accession>
<keyword evidence="3" id="KW-1185">Reference proteome</keyword>
<proteinExistence type="predicted"/>
<dbReference type="EMBL" id="CP003316">
    <property type="protein sequence ID" value="AFA39901.1"/>
    <property type="molecule type" value="Genomic_DNA"/>
</dbReference>
<dbReference type="KEGG" id="pog:Pogu_1874"/>
<reference evidence="2 3" key="1">
    <citation type="journal article" date="2012" name="Stand. Genomic Sci.">
        <title>Complete genome sequence of Pyrobaculum oguniense.</title>
        <authorList>
            <person name="Bernick D.L."/>
            <person name="Karplus K."/>
            <person name="Lui L.M."/>
            <person name="Coker J.K."/>
            <person name="Murphy J.N."/>
            <person name="Chan P.P."/>
            <person name="Cozen A.E."/>
            <person name="Lowe T.M."/>
        </authorList>
    </citation>
    <scope>NUCLEOTIDE SEQUENCE [LARGE SCALE GENOMIC DNA]</scope>
    <source>
        <strain evidence="2 3">TE7</strain>
    </source>
</reference>
<dbReference type="Proteomes" id="UP000009062">
    <property type="component" value="Chromosome"/>
</dbReference>
<feature type="transmembrane region" description="Helical" evidence="1">
    <location>
        <begin position="93"/>
        <end position="114"/>
    </location>
</feature>
<evidence type="ECO:0000313" key="2">
    <source>
        <dbReference type="EMBL" id="AFA39901.1"/>
    </source>
</evidence>
<gene>
    <name evidence="2" type="ordered locus">Pogu_1874</name>
</gene>